<dbReference type="EMBL" id="CDMZ01005913">
    <property type="protein sequence ID" value="CEM55817.1"/>
    <property type="molecule type" value="Genomic_DNA"/>
</dbReference>
<feature type="compositionally biased region" description="Pro residues" evidence="1">
    <location>
        <begin position="625"/>
        <end position="637"/>
    </location>
</feature>
<feature type="region of interest" description="Disordered" evidence="1">
    <location>
        <begin position="1347"/>
        <end position="1375"/>
    </location>
</feature>
<feature type="compositionally biased region" description="Basic and acidic residues" evidence="1">
    <location>
        <begin position="475"/>
        <end position="498"/>
    </location>
</feature>
<feature type="compositionally biased region" description="Polar residues" evidence="1">
    <location>
        <begin position="336"/>
        <end position="354"/>
    </location>
</feature>
<dbReference type="Gene3D" id="3.30.450.20">
    <property type="entry name" value="PAS domain"/>
    <property type="match status" value="1"/>
</dbReference>
<feature type="compositionally biased region" description="Basic and acidic residues" evidence="1">
    <location>
        <begin position="514"/>
        <end position="524"/>
    </location>
</feature>
<dbReference type="PhylomeDB" id="A0A0G4IFA9"/>
<feature type="domain" description="PAS fold-3" evidence="3">
    <location>
        <begin position="1117"/>
        <end position="1169"/>
    </location>
</feature>
<feature type="transmembrane region" description="Helical" evidence="2">
    <location>
        <begin position="77"/>
        <end position="96"/>
    </location>
</feature>
<keyword evidence="2" id="KW-1133">Transmembrane helix</keyword>
<dbReference type="InterPro" id="IPR000014">
    <property type="entry name" value="PAS"/>
</dbReference>
<evidence type="ECO:0000256" key="1">
    <source>
        <dbReference type="SAM" id="MobiDB-lite"/>
    </source>
</evidence>
<dbReference type="InterPro" id="IPR035965">
    <property type="entry name" value="PAS-like_dom_sf"/>
</dbReference>
<dbReference type="InterPro" id="IPR013655">
    <property type="entry name" value="PAS_fold_3"/>
</dbReference>
<dbReference type="CDD" id="cd00130">
    <property type="entry name" value="PAS"/>
    <property type="match status" value="1"/>
</dbReference>
<dbReference type="Pfam" id="PF08447">
    <property type="entry name" value="PAS_3"/>
    <property type="match status" value="1"/>
</dbReference>
<reference evidence="4" key="1">
    <citation type="submission" date="2014-11" db="EMBL/GenBank/DDBJ databases">
        <authorList>
            <person name="Otto D Thomas"/>
            <person name="Naeem Raeece"/>
        </authorList>
    </citation>
    <scope>NUCLEOTIDE SEQUENCE</scope>
</reference>
<feature type="region of interest" description="Disordered" evidence="1">
    <location>
        <begin position="1452"/>
        <end position="1568"/>
    </location>
</feature>
<feature type="compositionally biased region" description="Basic and acidic residues" evidence="1">
    <location>
        <begin position="970"/>
        <end position="979"/>
    </location>
</feature>
<feature type="region of interest" description="Disordered" evidence="1">
    <location>
        <begin position="1172"/>
        <end position="1211"/>
    </location>
</feature>
<feature type="region of interest" description="Disordered" evidence="1">
    <location>
        <begin position="625"/>
        <end position="665"/>
    </location>
</feature>
<feature type="transmembrane region" description="Helical" evidence="2">
    <location>
        <begin position="44"/>
        <end position="61"/>
    </location>
</feature>
<dbReference type="VEuPathDB" id="CryptoDB:Cvel_13856"/>
<feature type="region of interest" description="Disordered" evidence="1">
    <location>
        <begin position="1020"/>
        <end position="1089"/>
    </location>
</feature>
<evidence type="ECO:0000313" key="4">
    <source>
        <dbReference type="EMBL" id="CEM55817.1"/>
    </source>
</evidence>
<feature type="transmembrane region" description="Helical" evidence="2">
    <location>
        <begin position="241"/>
        <end position="263"/>
    </location>
</feature>
<feature type="compositionally biased region" description="Basic and acidic residues" evidence="1">
    <location>
        <begin position="1028"/>
        <end position="1058"/>
    </location>
</feature>
<organism evidence="4">
    <name type="scientific">Chromera velia CCMP2878</name>
    <dbReference type="NCBI Taxonomy" id="1169474"/>
    <lineage>
        <taxon>Eukaryota</taxon>
        <taxon>Sar</taxon>
        <taxon>Alveolata</taxon>
        <taxon>Colpodellida</taxon>
        <taxon>Chromeraceae</taxon>
        <taxon>Chromera</taxon>
    </lineage>
</organism>
<keyword evidence="2" id="KW-0472">Membrane</keyword>
<feature type="compositionally biased region" description="Basic and acidic residues" evidence="1">
    <location>
        <begin position="1545"/>
        <end position="1555"/>
    </location>
</feature>
<feature type="transmembrane region" description="Helical" evidence="2">
    <location>
        <begin position="211"/>
        <end position="234"/>
    </location>
</feature>
<feature type="region of interest" description="Disordered" evidence="1">
    <location>
        <begin position="475"/>
        <end position="524"/>
    </location>
</feature>
<proteinExistence type="predicted"/>
<accession>A0A0G4IFA9</accession>
<name>A0A0G4IFA9_9ALVE</name>
<feature type="region of interest" description="Disordered" evidence="1">
    <location>
        <begin position="329"/>
        <end position="355"/>
    </location>
</feature>
<feature type="region of interest" description="Disordered" evidence="1">
    <location>
        <begin position="714"/>
        <end position="754"/>
    </location>
</feature>
<feature type="transmembrane region" description="Helical" evidence="2">
    <location>
        <begin position="135"/>
        <end position="156"/>
    </location>
</feature>
<feature type="region of interest" description="Disordered" evidence="1">
    <location>
        <begin position="922"/>
        <end position="991"/>
    </location>
</feature>
<keyword evidence="2" id="KW-0812">Transmembrane</keyword>
<protein>
    <recommendedName>
        <fullName evidence="3">PAS fold-3 domain-containing protein</fullName>
    </recommendedName>
</protein>
<feature type="compositionally biased region" description="Basic and acidic residues" evidence="1">
    <location>
        <begin position="1180"/>
        <end position="1193"/>
    </location>
</feature>
<evidence type="ECO:0000259" key="3">
    <source>
        <dbReference type="Pfam" id="PF08447"/>
    </source>
</evidence>
<sequence>MTGPGEVKPDFGCERRLGVLWNFRDPFVEDVYRRRMAVWLTHDLCRFSAVAVVLCATLALLRTEKRSHPDENLCGCSIFLGLLILQSVFLFVFSLFNARTCRQKNKDEEKERKVQLEGHEVDEADLSAKLIPSRIYVFPVWLAVLLSLWVITVFAFTTPPVFSKFFPSAAAHHDPRAGVFGRHQLLNTRRSFRYFFSLNDLANMYAFRHNLVATLIVQIYSTCVFLVVEGFFAVDDEKNRLVLAAFIHSLTLFCLAVAMALVMSQFSRINIFQLVQFFQHKREARGEFRQIIEAVHCFGSSTLMFEGSAASFREQAVLPRDSHFLRETSDFHQNRESNPTQKRTAVSLPSSPSTPVARCTRVSRQTFQCAGVAVQDLEGGGLPALVEQGRGPRDRRALARVCSDALDVLVSDLDVRFGSGGPGGGREIERERSVVGTSGRGLKGGGGLWRFLFRLFASRENGMMWTVWENSRRERERTKKLKNRGEESTFTFDTRDSDGGGDVEEGMCGGGTGGREEGAETERKRETDPFALFGSSTVAEPIRMASAPGRFFEVTGVCRMQQRSLSLCVVGKPRSGYILQGADVSMILTFKDVTSRVMESQRAWALLENFASMLATAAWQADFPLWPPHDPSPPPAPAAAAPSSSAVSSFSNAGVGEREQRDTGTVTWQTALQENSNGASESDRDSESDCILSGSLIDDSSFAEDQTSYFPSDFFPNPSFSAASEDPNESRGPQLSGLFRGDRCTPPPPATDPMHSFYCRPRDDHSREHYGSSRDFVGCDDGQREICASFSPLPISRTVSTRAPASAPAARFRAVYQSKVIEALTGRKLFPQQQQHPHGGVPVAAPLCQPGVQAEAEAGGGLFLGDAVQNAHAPPRAEAEAGGGLFLGDAVQNAHAPPRGPSTSLPVCEGAGALAGRVGQRAVLGGDGVRSSKGKSEASGGLHPKHPPMGQEGPPQAAESVSGCVGEGGDVERHREKETCAPADMSAGKERGGSLSFLKCAGGRPPAPLKNRIIRRLPNASRSLKLGPVRESETEKEKEMSSETQRRGVARCQRDNRNADPTASADREAGRPSWVPCSPPKRPGWVCASPPRPYPPDVASSLEQVRPTSDGRSAQAQIVLWTEYVAPPYKERVEMAIEKCLRTGEPFALQLMIERPDGQLRWFECGGKRIVHRGPSKRGAKGEGSEGKAEDHPLPLSSSYQGQRHDPQIEPKRGTARVQVGGLNENEPQAGSAPAAAVASVLGFLRDVTAQENMRRRTEWLLARSQQTLDAVFQGSIRAHLQEMIVMDSSLLIRLWTGRILDGTPLTSVIRVEDAQALRAAVFSADSSVVWVPFPVYLHKPFIDPPPQCHPPSSAPRPTSATAQRSLGTEGDQSPAVNVNVNVGVAAEGYTQQPVRAATAATATSCSGVPFVGQLADSLAHSRVLVASVVAVIDEADPACATLNFYGLAPASGSRNPFPSHPPPRRPAPGRRNGGDVLKPPRGQPEGGDGRCGIKTRVPLSHPPSRPPMRLSVPPASRPAPNNSTVAGGVAATDALQIGEPAVTKTEEKVPHEFEGPVSRNAGDDKHV</sequence>
<gene>
    <name evidence="4" type="ORF">Cvel_13856</name>
</gene>
<dbReference type="SUPFAM" id="SSF55785">
    <property type="entry name" value="PYP-like sensor domain (PAS domain)"/>
    <property type="match status" value="1"/>
</dbReference>
<feature type="compositionally biased region" description="Low complexity" evidence="1">
    <location>
        <begin position="638"/>
        <end position="649"/>
    </location>
</feature>
<evidence type="ECO:0000256" key="2">
    <source>
        <dbReference type="SAM" id="Phobius"/>
    </source>
</evidence>